<dbReference type="PANTHER" id="PTHR42718:SF9">
    <property type="entry name" value="MAJOR FACILITATOR SUPERFAMILY MULTIDRUG TRANSPORTER MFSC"/>
    <property type="match status" value="1"/>
</dbReference>
<name>A0A2Z2MZM7_9EURY</name>
<dbReference type="InterPro" id="IPR020846">
    <property type="entry name" value="MFS_dom"/>
</dbReference>
<feature type="transmembrane region" description="Helical" evidence="6">
    <location>
        <begin position="107"/>
        <end position="129"/>
    </location>
</feature>
<protein>
    <submittedName>
        <fullName evidence="8">MFS transporter permease</fullName>
    </submittedName>
</protein>
<dbReference type="Proteomes" id="UP000250125">
    <property type="component" value="Chromosome"/>
</dbReference>
<dbReference type="AlphaFoldDB" id="A0A2Z2MZM7"/>
<reference evidence="8 9" key="1">
    <citation type="submission" date="2016-04" db="EMBL/GenBank/DDBJ databases">
        <title>Complete genome sequence of Thermococcus siculi type strain RG-20.</title>
        <authorList>
            <person name="Oger P.M."/>
        </authorList>
    </citation>
    <scope>NUCLEOTIDE SEQUENCE [LARGE SCALE GENOMIC DNA]</scope>
    <source>
        <strain evidence="8 9">RG-20</strain>
    </source>
</reference>
<keyword evidence="5 6" id="KW-0472">Membrane</keyword>
<dbReference type="EMBL" id="CP015103">
    <property type="protein sequence ID" value="ASJ09470.1"/>
    <property type="molecule type" value="Genomic_DNA"/>
</dbReference>
<dbReference type="Gene3D" id="1.20.1250.20">
    <property type="entry name" value="MFS general substrate transporter like domains"/>
    <property type="match status" value="1"/>
</dbReference>
<feature type="domain" description="Major facilitator superfamily (MFS) profile" evidence="7">
    <location>
        <begin position="18"/>
        <end position="476"/>
    </location>
</feature>
<gene>
    <name evidence="8" type="ORF">A3L11_09600</name>
</gene>
<feature type="transmembrane region" description="Helical" evidence="6">
    <location>
        <begin position="141"/>
        <end position="165"/>
    </location>
</feature>
<proteinExistence type="predicted"/>
<feature type="transmembrane region" description="Helical" evidence="6">
    <location>
        <begin position="307"/>
        <end position="328"/>
    </location>
</feature>
<feature type="transmembrane region" description="Helical" evidence="6">
    <location>
        <begin position="340"/>
        <end position="361"/>
    </location>
</feature>
<feature type="transmembrane region" description="Helical" evidence="6">
    <location>
        <begin position="450"/>
        <end position="472"/>
    </location>
</feature>
<keyword evidence="4 6" id="KW-1133">Transmembrane helix</keyword>
<feature type="transmembrane region" description="Helical" evidence="6">
    <location>
        <begin position="234"/>
        <end position="251"/>
    </location>
</feature>
<evidence type="ECO:0000313" key="9">
    <source>
        <dbReference type="Proteomes" id="UP000250125"/>
    </source>
</evidence>
<feature type="transmembrane region" description="Helical" evidence="6">
    <location>
        <begin position="272"/>
        <end position="295"/>
    </location>
</feature>
<feature type="transmembrane region" description="Helical" evidence="6">
    <location>
        <begin position="367"/>
        <end position="390"/>
    </location>
</feature>
<feature type="transmembrane region" description="Helical" evidence="6">
    <location>
        <begin position="203"/>
        <end position="222"/>
    </location>
</feature>
<evidence type="ECO:0000259" key="7">
    <source>
        <dbReference type="PROSITE" id="PS50850"/>
    </source>
</evidence>
<dbReference type="SUPFAM" id="SSF103473">
    <property type="entry name" value="MFS general substrate transporter"/>
    <property type="match status" value="1"/>
</dbReference>
<evidence type="ECO:0000256" key="4">
    <source>
        <dbReference type="ARBA" id="ARBA00022989"/>
    </source>
</evidence>
<feature type="transmembrane region" description="Helical" evidence="6">
    <location>
        <begin position="411"/>
        <end position="430"/>
    </location>
</feature>
<keyword evidence="3 6" id="KW-0812">Transmembrane</keyword>
<accession>A0A2Z2MZM7</accession>
<feature type="transmembrane region" description="Helical" evidence="6">
    <location>
        <begin position="12"/>
        <end position="34"/>
    </location>
</feature>
<comment type="subcellular location">
    <subcellularLocation>
        <location evidence="1">Membrane</location>
        <topology evidence="1">Multi-pass membrane protein</topology>
    </subcellularLocation>
</comment>
<evidence type="ECO:0000256" key="6">
    <source>
        <dbReference type="SAM" id="Phobius"/>
    </source>
</evidence>
<dbReference type="GO" id="GO:0022857">
    <property type="term" value="F:transmembrane transporter activity"/>
    <property type="evidence" value="ECO:0007669"/>
    <property type="project" value="InterPro"/>
</dbReference>
<dbReference type="RefSeq" id="WP_088856698.1">
    <property type="nucleotide sequence ID" value="NZ_CP015103.1"/>
</dbReference>
<dbReference type="KEGG" id="tsl:A3L11_09600"/>
<evidence type="ECO:0000256" key="1">
    <source>
        <dbReference type="ARBA" id="ARBA00004141"/>
    </source>
</evidence>
<organism evidence="8 9">
    <name type="scientific">Thermococcus siculi</name>
    <dbReference type="NCBI Taxonomy" id="72803"/>
    <lineage>
        <taxon>Archaea</taxon>
        <taxon>Methanobacteriati</taxon>
        <taxon>Methanobacteriota</taxon>
        <taxon>Thermococci</taxon>
        <taxon>Thermococcales</taxon>
        <taxon>Thermococcaceae</taxon>
        <taxon>Thermococcus</taxon>
    </lineage>
</organism>
<dbReference type="Pfam" id="PF07690">
    <property type="entry name" value="MFS_1"/>
    <property type="match status" value="1"/>
</dbReference>
<dbReference type="Gene3D" id="1.20.1720.10">
    <property type="entry name" value="Multidrug resistance protein D"/>
    <property type="match status" value="1"/>
</dbReference>
<dbReference type="CDD" id="cd17504">
    <property type="entry name" value="MFS_MMR_MDR_like"/>
    <property type="match status" value="1"/>
</dbReference>
<evidence type="ECO:0000313" key="8">
    <source>
        <dbReference type="EMBL" id="ASJ09470.1"/>
    </source>
</evidence>
<dbReference type="PANTHER" id="PTHR42718">
    <property type="entry name" value="MAJOR FACILITATOR SUPERFAMILY MULTIDRUG TRANSPORTER MFSC"/>
    <property type="match status" value="1"/>
</dbReference>
<dbReference type="InterPro" id="IPR036259">
    <property type="entry name" value="MFS_trans_sf"/>
</dbReference>
<feature type="transmembrane region" description="Helical" evidence="6">
    <location>
        <begin position="54"/>
        <end position="72"/>
    </location>
</feature>
<dbReference type="PROSITE" id="PS50850">
    <property type="entry name" value="MFS"/>
    <property type="match status" value="1"/>
</dbReference>
<dbReference type="InterPro" id="IPR011701">
    <property type="entry name" value="MFS"/>
</dbReference>
<evidence type="ECO:0000256" key="5">
    <source>
        <dbReference type="ARBA" id="ARBA00023136"/>
    </source>
</evidence>
<evidence type="ECO:0000256" key="3">
    <source>
        <dbReference type="ARBA" id="ARBA00022692"/>
    </source>
</evidence>
<keyword evidence="2" id="KW-0813">Transport</keyword>
<feature type="transmembrane region" description="Helical" evidence="6">
    <location>
        <begin position="171"/>
        <end position="191"/>
    </location>
</feature>
<feature type="transmembrane region" description="Helical" evidence="6">
    <location>
        <begin position="84"/>
        <end position="101"/>
    </location>
</feature>
<dbReference type="GeneID" id="33318493"/>
<sequence>MNVVKNGETYDLAYAKKAMLVVIILPLLVMYTEAMLTPALPTIQKEFAINPNDVSWVLTIYLLVGTVSAALFGKLGDMYGKKKMFLVTLSFYTLGVILNGFAPSFHWLLVTRAIQGFGMALFPLAFSLVREEFPPEMVPQVQGMISAMFGVGMVIALPLGAWVTQNYGWRWTYHSAAPFAVLMLFLAWKVLRESRYINPGKIDWLGAVLLTTAVVPALVGVTRAPNLGWTAQQTLLLFEVAVVSAVLLVLWEKRAENPLIPLDIISARNPAIVNIGIMFAAFGISMMSQANTYIFQMQPPYGFGKTILQSGLLMTPMALAMLVVAPLAGKLMPKIGAKPLAVTGALTASVSLAILAEYVTSMSLWEFVGMITIVGTGITLMNISLINVLVFSVPPRVMGIATGSNSLFRNFGSTWGPAIAGTVMSTYYILFHPPGAPEWVHIKIPTPEAYEVLFGTSAAVFLFLALLSLAIVEVMKGGKIREVEEEGEKEVVVA</sequence>
<evidence type="ECO:0000256" key="2">
    <source>
        <dbReference type="ARBA" id="ARBA00022448"/>
    </source>
</evidence>
<dbReference type="GO" id="GO:0016020">
    <property type="term" value="C:membrane"/>
    <property type="evidence" value="ECO:0007669"/>
    <property type="project" value="UniProtKB-SubCell"/>
</dbReference>
<dbReference type="OrthoDB" id="117970at2157"/>
<keyword evidence="9" id="KW-1185">Reference proteome</keyword>